<gene>
    <name evidence="2" type="ORF">CCACVL1_25846</name>
</gene>
<evidence type="ECO:0000313" key="3">
    <source>
        <dbReference type="Proteomes" id="UP000188268"/>
    </source>
</evidence>
<evidence type="ECO:0000313" key="2">
    <source>
        <dbReference type="EMBL" id="OMO57307.1"/>
    </source>
</evidence>
<dbReference type="OMA" id="NNWVASV"/>
<dbReference type="PANTHER" id="PTHR31373:SF27">
    <property type="entry name" value="TROVE DOMAIN-CONTAINING PROTEIN"/>
    <property type="match status" value="1"/>
</dbReference>
<dbReference type="InterPro" id="IPR058580">
    <property type="entry name" value="DUF2828"/>
</dbReference>
<keyword evidence="3" id="KW-1185">Reference proteome</keyword>
<feature type="domain" description="DUF2828" evidence="1">
    <location>
        <begin position="6"/>
        <end position="79"/>
    </location>
</feature>
<name>A0A1R3GGX0_COCAP</name>
<evidence type="ECO:0000259" key="1">
    <source>
        <dbReference type="Pfam" id="PF11443"/>
    </source>
</evidence>
<protein>
    <recommendedName>
        <fullName evidence="1">DUF2828 domain-containing protein</fullName>
    </recommendedName>
</protein>
<reference evidence="2 3" key="1">
    <citation type="submission" date="2013-09" db="EMBL/GenBank/DDBJ databases">
        <title>Corchorus capsularis genome sequencing.</title>
        <authorList>
            <person name="Alam M."/>
            <person name="Haque M.S."/>
            <person name="Islam M.S."/>
            <person name="Emdad E.M."/>
            <person name="Islam M.M."/>
            <person name="Ahmed B."/>
            <person name="Halim A."/>
            <person name="Hossen Q.M.M."/>
            <person name="Hossain M.Z."/>
            <person name="Ahmed R."/>
            <person name="Khan M.M."/>
            <person name="Islam R."/>
            <person name="Rashid M.M."/>
            <person name="Khan S.A."/>
            <person name="Rahman M.S."/>
            <person name="Alam M."/>
        </authorList>
    </citation>
    <scope>NUCLEOTIDE SEQUENCE [LARGE SCALE GENOMIC DNA]</scope>
    <source>
        <strain evidence="3">cv. CVL-1</strain>
        <tissue evidence="2">Whole seedling</tissue>
    </source>
</reference>
<dbReference type="Gramene" id="OMO57307">
    <property type="protein sequence ID" value="OMO57307"/>
    <property type="gene ID" value="CCACVL1_25846"/>
</dbReference>
<dbReference type="AlphaFoldDB" id="A0A1R3GGX0"/>
<comment type="caution">
    <text evidence="2">The sequence shown here is derived from an EMBL/GenBank/DDBJ whole genome shotgun (WGS) entry which is preliminary data.</text>
</comment>
<dbReference type="Proteomes" id="UP000188268">
    <property type="component" value="Unassembled WGS sequence"/>
</dbReference>
<proteinExistence type="predicted"/>
<organism evidence="2 3">
    <name type="scientific">Corchorus capsularis</name>
    <name type="common">Jute</name>
    <dbReference type="NCBI Taxonomy" id="210143"/>
    <lineage>
        <taxon>Eukaryota</taxon>
        <taxon>Viridiplantae</taxon>
        <taxon>Streptophyta</taxon>
        <taxon>Embryophyta</taxon>
        <taxon>Tracheophyta</taxon>
        <taxon>Spermatophyta</taxon>
        <taxon>Magnoliopsida</taxon>
        <taxon>eudicotyledons</taxon>
        <taxon>Gunneridae</taxon>
        <taxon>Pentapetalae</taxon>
        <taxon>rosids</taxon>
        <taxon>malvids</taxon>
        <taxon>Malvales</taxon>
        <taxon>Malvaceae</taxon>
        <taxon>Grewioideae</taxon>
        <taxon>Apeibeae</taxon>
        <taxon>Corchorus</taxon>
    </lineage>
</organism>
<dbReference type="EMBL" id="AWWV01014388">
    <property type="protein sequence ID" value="OMO57307.1"/>
    <property type="molecule type" value="Genomic_DNA"/>
</dbReference>
<accession>A0A1R3GGX0</accession>
<dbReference type="OrthoDB" id="1710356at2759"/>
<dbReference type="PANTHER" id="PTHR31373">
    <property type="entry name" value="OS06G0652100 PROTEIN"/>
    <property type="match status" value="1"/>
</dbReference>
<dbReference type="InterPro" id="IPR011205">
    <property type="entry name" value="UCP015417_vWA"/>
</dbReference>
<sequence>MELASLQYRMPSLAMKKYKEFSPSNDNERFKEYLDNVKAGKEKIVVGALLPHNIIGLLNDEDGGEVAELQWSRMVEDLALN</sequence>
<dbReference type="STRING" id="210143.A0A1R3GGX0"/>
<dbReference type="Pfam" id="PF11443">
    <property type="entry name" value="DUF2828"/>
    <property type="match status" value="1"/>
</dbReference>